<evidence type="ECO:0000256" key="4">
    <source>
        <dbReference type="ARBA" id="ARBA00022989"/>
    </source>
</evidence>
<dbReference type="EMBL" id="DWUQ01000103">
    <property type="protein sequence ID" value="HJD44385.1"/>
    <property type="molecule type" value="Genomic_DNA"/>
</dbReference>
<feature type="transmembrane region" description="Helical" evidence="6">
    <location>
        <begin position="194"/>
        <end position="218"/>
    </location>
</feature>
<dbReference type="Pfam" id="PF02133">
    <property type="entry name" value="Transp_cyt_pur"/>
    <property type="match status" value="1"/>
</dbReference>
<organism evidence="7 8">
    <name type="scientific">Candidatus Paenalcaligenes intestinipullorum</name>
    <dbReference type="NCBI Taxonomy" id="2838718"/>
    <lineage>
        <taxon>Bacteria</taxon>
        <taxon>Pseudomonadati</taxon>
        <taxon>Pseudomonadota</taxon>
        <taxon>Betaproteobacteria</taxon>
        <taxon>Burkholderiales</taxon>
        <taxon>Alcaligenaceae</taxon>
        <taxon>Paenalcaligenes</taxon>
    </lineage>
</organism>
<dbReference type="Proteomes" id="UP000823889">
    <property type="component" value="Unassembled WGS sequence"/>
</dbReference>
<feature type="transmembrane region" description="Helical" evidence="6">
    <location>
        <begin position="343"/>
        <end position="363"/>
    </location>
</feature>
<name>A0A9D2U892_9BURK</name>
<dbReference type="AlphaFoldDB" id="A0A9D2U892"/>
<evidence type="ECO:0000313" key="8">
    <source>
        <dbReference type="Proteomes" id="UP000823889"/>
    </source>
</evidence>
<sequence>MYNLFAMWMSNVHSVAGYVFAASLFTLGIPGWQVLLALLIGISLTNYFVNKVGYIGQTYRIPFAVSCRVSFGVYGANIPGLIKAFIATCWYGIQTWVASTAIMLSALRFFPSLAPWTEVHFLGLSYLGWVAFLILWFFQLVVYYRGLETVRRFCDWAGPGVYVVMFMLAAWIVVKAGGFSEISFTLSSEKLSGGAAVGMFVTAIALVVAYFAGTTLNFADFARLCTSQKSMRQGNFWGLPINLMAFALITVITTSGGVQVFNELITDPVKLVARIDSTTAALLGVLTFSISTVATNIVANFISAAFDIANACPKHVSFRRGGVIAAILAILIMPWNLYNNPVMIQYTLGALGALIGPLFGILISDFYRVRNKQIDVDQLYTTNPNGKYWYHKGFNLTAIYSLAIAGGFSLSVALLPIFSLFSPFSWFVGAGVAYFVHPILSKRNEVIS</sequence>
<feature type="transmembrane region" description="Helical" evidence="6">
    <location>
        <begin position="318"/>
        <end position="337"/>
    </location>
</feature>
<feature type="transmembrane region" description="Helical" evidence="6">
    <location>
        <begin position="281"/>
        <end position="306"/>
    </location>
</feature>
<dbReference type="GO" id="GO:0005886">
    <property type="term" value="C:plasma membrane"/>
    <property type="evidence" value="ECO:0007669"/>
    <property type="project" value="TreeGrafter"/>
</dbReference>
<feature type="transmembrane region" description="Helical" evidence="6">
    <location>
        <begin position="126"/>
        <end position="144"/>
    </location>
</feature>
<evidence type="ECO:0000256" key="2">
    <source>
        <dbReference type="ARBA" id="ARBA00008974"/>
    </source>
</evidence>
<feature type="transmembrane region" description="Helical" evidence="6">
    <location>
        <begin position="15"/>
        <end position="42"/>
    </location>
</feature>
<accession>A0A9D2U892</accession>
<reference evidence="7" key="1">
    <citation type="journal article" date="2021" name="PeerJ">
        <title>Extensive microbial diversity within the chicken gut microbiome revealed by metagenomics and culture.</title>
        <authorList>
            <person name="Gilroy R."/>
            <person name="Ravi A."/>
            <person name="Getino M."/>
            <person name="Pursley I."/>
            <person name="Horton D.L."/>
            <person name="Alikhan N.F."/>
            <person name="Baker D."/>
            <person name="Gharbi K."/>
            <person name="Hall N."/>
            <person name="Watson M."/>
            <person name="Adriaenssens E.M."/>
            <person name="Foster-Nyarko E."/>
            <person name="Jarju S."/>
            <person name="Secka A."/>
            <person name="Antonio M."/>
            <person name="Oren A."/>
            <person name="Chaudhuri R.R."/>
            <person name="La Ragione R."/>
            <person name="Hildebrand F."/>
            <person name="Pallen M.J."/>
        </authorList>
    </citation>
    <scope>NUCLEOTIDE SEQUENCE</scope>
    <source>
        <strain evidence="7">9264</strain>
    </source>
</reference>
<feature type="transmembrane region" description="Helical" evidence="6">
    <location>
        <begin position="239"/>
        <end position="261"/>
    </location>
</feature>
<dbReference type="Gene3D" id="1.10.4160.10">
    <property type="entry name" value="Hydantoin permease"/>
    <property type="match status" value="1"/>
</dbReference>
<dbReference type="InterPro" id="IPR045225">
    <property type="entry name" value="Uracil/uridine/allantoin_perm"/>
</dbReference>
<dbReference type="PANTHER" id="PTHR30618:SF6">
    <property type="entry name" value="NCS1 FAMILY NUCLEOBASE:CATION SYMPORTER-1"/>
    <property type="match status" value="1"/>
</dbReference>
<keyword evidence="5 6" id="KW-0472">Membrane</keyword>
<feature type="transmembrane region" description="Helical" evidence="6">
    <location>
        <begin position="397"/>
        <end position="418"/>
    </location>
</feature>
<evidence type="ECO:0000256" key="3">
    <source>
        <dbReference type="ARBA" id="ARBA00022692"/>
    </source>
</evidence>
<comment type="caution">
    <text evidence="7">The sequence shown here is derived from an EMBL/GenBank/DDBJ whole genome shotgun (WGS) entry which is preliminary data.</text>
</comment>
<comment type="similarity">
    <text evidence="2">Belongs to the purine-cytosine permease (2.A.39) family.</text>
</comment>
<dbReference type="InterPro" id="IPR001248">
    <property type="entry name" value="Pur-cyt_permease"/>
</dbReference>
<feature type="transmembrane region" description="Helical" evidence="6">
    <location>
        <begin position="424"/>
        <end position="440"/>
    </location>
</feature>
<feature type="transmembrane region" description="Helical" evidence="6">
    <location>
        <begin position="84"/>
        <end position="106"/>
    </location>
</feature>
<proteinExistence type="inferred from homology"/>
<reference evidence="7" key="2">
    <citation type="submission" date="2021-04" db="EMBL/GenBank/DDBJ databases">
        <authorList>
            <person name="Gilroy R."/>
        </authorList>
    </citation>
    <scope>NUCLEOTIDE SEQUENCE</scope>
    <source>
        <strain evidence="7">9264</strain>
    </source>
</reference>
<dbReference type="CDD" id="cd11555">
    <property type="entry name" value="SLC-NCS1sbd_u1"/>
    <property type="match status" value="1"/>
</dbReference>
<keyword evidence="4 6" id="KW-1133">Transmembrane helix</keyword>
<evidence type="ECO:0000256" key="1">
    <source>
        <dbReference type="ARBA" id="ARBA00004141"/>
    </source>
</evidence>
<keyword evidence="3 6" id="KW-0812">Transmembrane</keyword>
<dbReference type="GO" id="GO:0015205">
    <property type="term" value="F:nucleobase transmembrane transporter activity"/>
    <property type="evidence" value="ECO:0007669"/>
    <property type="project" value="TreeGrafter"/>
</dbReference>
<comment type="subcellular location">
    <subcellularLocation>
        <location evidence="1">Membrane</location>
        <topology evidence="1">Multi-pass membrane protein</topology>
    </subcellularLocation>
</comment>
<protein>
    <submittedName>
        <fullName evidence="7">NCS1 family nucleobase:cation symporter-1</fullName>
    </submittedName>
</protein>
<dbReference type="PANTHER" id="PTHR30618">
    <property type="entry name" value="NCS1 FAMILY PURINE/PYRIMIDINE TRANSPORTER"/>
    <property type="match status" value="1"/>
</dbReference>
<gene>
    <name evidence="7" type="ORF">H9906_05060</name>
</gene>
<evidence type="ECO:0000256" key="6">
    <source>
        <dbReference type="SAM" id="Phobius"/>
    </source>
</evidence>
<feature type="transmembrane region" description="Helical" evidence="6">
    <location>
        <begin position="156"/>
        <end position="174"/>
    </location>
</feature>
<evidence type="ECO:0000313" key="7">
    <source>
        <dbReference type="EMBL" id="HJD44385.1"/>
    </source>
</evidence>
<evidence type="ECO:0000256" key="5">
    <source>
        <dbReference type="ARBA" id="ARBA00023136"/>
    </source>
</evidence>